<dbReference type="Proteomes" id="UP001596380">
    <property type="component" value="Unassembled WGS sequence"/>
</dbReference>
<gene>
    <name evidence="1" type="ORF">ACFQKB_27045</name>
</gene>
<sequence length="130" mass="14534">MARVPVHVIVTYGRDGAPSSSHVMIGDRAHDAATQFRRNRAVPNLRKVTLWEGTLPSDSAADLATLHRAVAAAFGIGRPNLRAAFAVNLVRTRLYEFPRPDYDAPFDYDELRHSLAVPDSYDDPWSAYQR</sequence>
<name>A0ABW2CNS4_9ACTN</name>
<reference evidence="2" key="1">
    <citation type="journal article" date="2019" name="Int. J. Syst. Evol. Microbiol.">
        <title>The Global Catalogue of Microorganisms (GCM) 10K type strain sequencing project: providing services to taxonomists for standard genome sequencing and annotation.</title>
        <authorList>
            <consortium name="The Broad Institute Genomics Platform"/>
            <consortium name="The Broad Institute Genome Sequencing Center for Infectious Disease"/>
            <person name="Wu L."/>
            <person name="Ma J."/>
        </authorList>
    </citation>
    <scope>NUCLEOTIDE SEQUENCE [LARGE SCALE GENOMIC DNA]</scope>
    <source>
        <strain evidence="2">JCM 3369</strain>
    </source>
</reference>
<evidence type="ECO:0000313" key="2">
    <source>
        <dbReference type="Proteomes" id="UP001596380"/>
    </source>
</evidence>
<evidence type="ECO:0000313" key="1">
    <source>
        <dbReference type="EMBL" id="MFC6883444.1"/>
    </source>
</evidence>
<organism evidence="1 2">
    <name type="scientific">Actinomadura yumaensis</name>
    <dbReference type="NCBI Taxonomy" id="111807"/>
    <lineage>
        <taxon>Bacteria</taxon>
        <taxon>Bacillati</taxon>
        <taxon>Actinomycetota</taxon>
        <taxon>Actinomycetes</taxon>
        <taxon>Streptosporangiales</taxon>
        <taxon>Thermomonosporaceae</taxon>
        <taxon>Actinomadura</taxon>
    </lineage>
</organism>
<protein>
    <submittedName>
        <fullName evidence="1">Uncharacterized protein</fullName>
    </submittedName>
</protein>
<accession>A0ABW2CNS4</accession>
<dbReference type="RefSeq" id="WP_378050310.1">
    <property type="nucleotide sequence ID" value="NZ_JBHSXE010000002.1"/>
</dbReference>
<keyword evidence="2" id="KW-1185">Reference proteome</keyword>
<dbReference type="EMBL" id="JBHSXS010000019">
    <property type="protein sequence ID" value="MFC6883444.1"/>
    <property type="molecule type" value="Genomic_DNA"/>
</dbReference>
<proteinExistence type="predicted"/>
<comment type="caution">
    <text evidence="1">The sequence shown here is derived from an EMBL/GenBank/DDBJ whole genome shotgun (WGS) entry which is preliminary data.</text>
</comment>